<evidence type="ECO:0000259" key="4">
    <source>
        <dbReference type="PROSITE" id="PS51930"/>
    </source>
</evidence>
<dbReference type="PROSITE" id="PS51930">
    <property type="entry name" value="BMC_2"/>
    <property type="match status" value="2"/>
</dbReference>
<name>A0A2A7MII1_9CLOT</name>
<dbReference type="OrthoDB" id="9791973at2"/>
<evidence type="ECO:0000313" key="6">
    <source>
        <dbReference type="EMBL" id="CAI3611257.1"/>
    </source>
</evidence>
<dbReference type="Proteomes" id="UP000431451">
    <property type="component" value="Unassembled WGS sequence"/>
</dbReference>
<dbReference type="AlphaFoldDB" id="A0A2A7MII1"/>
<evidence type="ECO:0000256" key="3">
    <source>
        <dbReference type="PROSITE-ProRule" id="PRU01278"/>
    </source>
</evidence>
<comment type="similarity">
    <text evidence="3">Belongs to the bacterial microcompartments protein family.</text>
</comment>
<reference evidence="7 9" key="1">
    <citation type="submission" date="2017-10" db="EMBL/GenBank/DDBJ databases">
        <title>Effective Description of Clostridium neonatale sp. nov. linked to necrotizing enterocolitis in neonates and a clarification of species assignable to the genus Clostridium (Prazmowski 1880) emend. Lawson and Rainey 2016.</title>
        <authorList>
            <person name="Bernard K."/>
            <person name="Burdz T."/>
            <person name="Wiebe D."/>
            <person name="Balcewich B."/>
            <person name="Alfa M."/>
            <person name="Bernier A.-M."/>
        </authorList>
    </citation>
    <scope>NUCLEOTIDE SEQUENCE [LARGE SCALE GENOMIC DNA]</scope>
    <source>
        <strain evidence="7 9">LCDC99A005</strain>
    </source>
</reference>
<dbReference type="SMART" id="SM00877">
    <property type="entry name" value="BMC"/>
    <property type="match status" value="2"/>
</dbReference>
<comment type="subcellular location">
    <subcellularLocation>
        <location evidence="1">Bacterial microcompartment</location>
    </subcellularLocation>
</comment>
<dbReference type="CDD" id="cd07053">
    <property type="entry name" value="BMC_PduT_repeat1"/>
    <property type="match status" value="1"/>
</dbReference>
<dbReference type="InterPro" id="IPR000249">
    <property type="entry name" value="BMC_dom"/>
</dbReference>
<accession>A0A2A7MII1</accession>
<reference evidence="5" key="3">
    <citation type="submission" date="2021-10" db="EMBL/GenBank/DDBJ databases">
        <authorList>
            <person name="Mesa V."/>
        </authorList>
    </citation>
    <scope>NUCLEOTIDE SEQUENCE</scope>
    <source>
        <strain evidence="5">CC3_PB</strain>
    </source>
</reference>
<dbReference type="PANTHER" id="PTHR33941:SF11">
    <property type="entry name" value="BACTERIAL MICROCOMPARTMENT SHELL PROTEIN PDUJ"/>
    <property type="match status" value="1"/>
</dbReference>
<proteinExistence type="inferred from homology"/>
<dbReference type="PANTHER" id="PTHR33941">
    <property type="entry name" value="PROPANEDIOL UTILIZATION PROTEIN PDUA"/>
    <property type="match status" value="1"/>
</dbReference>
<dbReference type="GeneID" id="68877820"/>
<dbReference type="Gene3D" id="3.30.70.1710">
    <property type="match status" value="2"/>
</dbReference>
<keyword evidence="2" id="KW-1283">Bacterial microcompartment</keyword>
<dbReference type="InterPro" id="IPR050575">
    <property type="entry name" value="BMC_shell"/>
</dbReference>
<dbReference type="EMBL" id="CAKJVE010000004">
    <property type="protein sequence ID" value="CAG9707266.1"/>
    <property type="molecule type" value="Genomic_DNA"/>
</dbReference>
<evidence type="ECO:0000256" key="1">
    <source>
        <dbReference type="ARBA" id="ARBA00024322"/>
    </source>
</evidence>
<feature type="domain" description="BMC" evidence="4">
    <location>
        <begin position="96"/>
        <end position="182"/>
    </location>
</feature>
<dbReference type="InterPro" id="IPR011238">
    <property type="entry name" value="Micro_shell_prot_PduT"/>
</dbReference>
<dbReference type="EMBL" id="UWJD01000002">
    <property type="protein sequence ID" value="VCT84821.1"/>
    <property type="molecule type" value="Genomic_DNA"/>
</dbReference>
<reference evidence="8 10" key="2">
    <citation type="submission" date="2018-06" db="EMBL/GenBank/DDBJ databases">
        <authorList>
            <consortium name="IHU Genomes"/>
        </authorList>
    </citation>
    <scope>NUCLEOTIDE SEQUENCE [LARGE SCALE GENOMIC DNA]</scope>
    <source>
        <strain evidence="8 10">NEC25</strain>
    </source>
</reference>
<dbReference type="Proteomes" id="UP000220840">
    <property type="component" value="Unassembled WGS sequence"/>
</dbReference>
<evidence type="ECO:0000313" key="7">
    <source>
        <dbReference type="EMBL" id="PEG31380.1"/>
    </source>
</evidence>
<dbReference type="PIRSF" id="PIRSF034834">
    <property type="entry name" value="PduT"/>
    <property type="match status" value="1"/>
</dbReference>
<dbReference type="Pfam" id="PF00936">
    <property type="entry name" value="BMC"/>
    <property type="match status" value="2"/>
</dbReference>
<dbReference type="EMBL" id="PDCJ01000001">
    <property type="protein sequence ID" value="PEG31380.1"/>
    <property type="molecule type" value="Genomic_DNA"/>
</dbReference>
<sequence>MGKAIGMVEYLTVSTGVQAADMILKTAKVSIIEAKTVCPGKYIIIFSGELSAVNASIEASKNVHGEKLIDSFLLGNPHESIFPAIYGAVEIKNKRALGVLETFSASSIIVAADEAAKTSDVELIEVRIARGMSGKSYLMLTGDIGAVEAAIKKASAVVGKNGMLLDSSIMANPDEGLWNTIL</sequence>
<evidence type="ECO:0000256" key="2">
    <source>
        <dbReference type="ARBA" id="ARBA00024446"/>
    </source>
</evidence>
<dbReference type="Proteomes" id="UP001189143">
    <property type="component" value="Unassembled WGS sequence"/>
</dbReference>
<dbReference type="CDD" id="cd07054">
    <property type="entry name" value="BMC_PduT_repeat2"/>
    <property type="match status" value="1"/>
</dbReference>
<evidence type="ECO:0000313" key="10">
    <source>
        <dbReference type="Proteomes" id="UP000431451"/>
    </source>
</evidence>
<gene>
    <name evidence="8" type="primary">ccmK_1</name>
    <name evidence="6" type="ORF">CNEO2_370011</name>
    <name evidence="5" type="ORF">CNEO_42930</name>
    <name evidence="8" type="ORF">CNEONATNEC25_02422</name>
    <name evidence="7" type="ORF">CQ394_06630</name>
</gene>
<dbReference type="SUPFAM" id="SSF143414">
    <property type="entry name" value="CcmK-like"/>
    <property type="match status" value="2"/>
</dbReference>
<dbReference type="InterPro" id="IPR044872">
    <property type="entry name" value="CcmK/CsoS1_BMC"/>
</dbReference>
<evidence type="ECO:0000313" key="9">
    <source>
        <dbReference type="Proteomes" id="UP000220840"/>
    </source>
</evidence>
<dbReference type="InterPro" id="IPR037233">
    <property type="entry name" value="CcmK-like_sf"/>
</dbReference>
<dbReference type="RefSeq" id="WP_058295538.1">
    <property type="nucleotide sequence ID" value="NZ_CAKJVD010000041.1"/>
</dbReference>
<dbReference type="Proteomes" id="UP000789738">
    <property type="component" value="Unassembled WGS sequence"/>
</dbReference>
<evidence type="ECO:0000313" key="5">
    <source>
        <dbReference type="EMBL" id="CAG9707266.1"/>
    </source>
</evidence>
<organism evidence="7 9">
    <name type="scientific">Clostridium neonatale</name>
    <dbReference type="NCBI Taxonomy" id="137838"/>
    <lineage>
        <taxon>Bacteria</taxon>
        <taxon>Bacillati</taxon>
        <taxon>Bacillota</taxon>
        <taxon>Clostridia</taxon>
        <taxon>Eubacteriales</taxon>
        <taxon>Clostridiaceae</taxon>
        <taxon>Clostridium</taxon>
    </lineage>
</organism>
<evidence type="ECO:0000313" key="8">
    <source>
        <dbReference type="EMBL" id="VCT84821.1"/>
    </source>
</evidence>
<dbReference type="EMBL" id="CAMTCP010000234">
    <property type="protein sequence ID" value="CAI3611257.1"/>
    <property type="molecule type" value="Genomic_DNA"/>
</dbReference>
<protein>
    <submittedName>
        <fullName evidence="7">BMC domain-containing protein</fullName>
    </submittedName>
    <submittedName>
        <fullName evidence="8">Carbon dioxide-concentrating mechanism protein CcmK</fullName>
    </submittedName>
    <submittedName>
        <fullName evidence="5">Ethanolamine carboxysome structural protein EutK</fullName>
    </submittedName>
</protein>
<reference evidence="6" key="4">
    <citation type="submission" date="2022-10" db="EMBL/GenBank/DDBJ databases">
        <authorList>
            <person name="Aires J."/>
            <person name="Mesa V."/>
        </authorList>
    </citation>
    <scope>NUCLEOTIDE SEQUENCE</scope>
    <source>
        <strain evidence="6">Clostridium neonatale JD116</strain>
    </source>
</reference>
<keyword evidence="9" id="KW-1185">Reference proteome</keyword>
<dbReference type="STRING" id="137838.GCA_001458595_02795"/>
<feature type="domain" description="BMC" evidence="4">
    <location>
        <begin position="4"/>
        <end position="86"/>
    </location>
</feature>
<dbReference type="GO" id="GO:0031469">
    <property type="term" value="C:bacterial microcompartment"/>
    <property type="evidence" value="ECO:0007669"/>
    <property type="project" value="UniProtKB-SubCell"/>
</dbReference>